<protein>
    <submittedName>
        <fullName evidence="1">Uncharacterized protein</fullName>
    </submittedName>
</protein>
<sequence>MEPYSESNSSLLRNLTAPGAAHENVPAHFHEDLSHSREELSRSLQKSISPPLNDSLRPDGNGEKRTTLYAFLILFGAMIIALETMYIVSQKQNGLGVAHSNLHYLWTYGPTAILTTTAAFWGRVEYEAKVTAPWLRTNRTKISRDALLVDYISPSPLVVPFRALRNRDYHVAAGTTISLLFTTLVILSTGLFLSAHVEVWDPFEPIIFTGRFMDNPSRLEDVSALPFFNMLGTSSNTLSQNIGLTNTNLPYPNRCSDQYAYQSFLPHRLSLSELRVSVDGLSISFECEQATVLGLDLGSSFISETKDYTHGGHITDIAGVDSTTLFIELGGCKKEIVLEYVNLYLMADDNNTTRSTRTTLLDPVHGLGHDKCNSTHSDHSKLLFFSAEIQYRVERSTMILNQKNGTLITFYTTKLSSMALVCAPKHEQKRVEVVQNAEGERKFLAKQTVPSTIFTNVHPWDIIQACLDSNLQLGTLPEGIHDDHGDIRGDPYSIAVIEYCGDSCLNKSILNSSKYSAFVIHQSLVDQVNTSSTGTSRKTETRLVVQQMACQWMVAILASSIAIIGMLLLSPKKALSYRLDPGSIISYAVLAGRQTSLSFPKTLGATDTETMRKELSIYLNISSPLHADDDVYSPSISFKPIAPLIVRLISNILVHVSIAGFIAALEILLQKSVTQNGLGDVPDDTYLHYSWTIAPALLLALLALWLTSIDSQHRLLAPYTLLAHTCQGSTCLHMDWLRPIMPVVLLRQLRSRSFAAIGTTAAALLASVYTIPSASLFQVISVPVYDTLNLRMKDIFTANLNAPSDNNFIVSSLVLESNLSYTNRYYEDLVFPSITIESVFGGQNTSSNFSEASMVINGTIPALRPGLSCHLIRSSAITSSFKFNQKGRGNYDNNVTENGVMINITDRTCNSQTLFVPSYNNDSFSTTFATGGFFGAEDAMGYGCGTYLYIWGGFSSTNDSLSITTSAMTCNTTLEVADVDIYLKGPSLNLDLSQTPKAHESTARKVPYPLPGWTIYDSLASLPPPSNNTIFDQHFRLLTTSRYAVPFSFIGDPLHSEAVANAISFQHSIILAQLLSDSRISTDSKAKDQSLPEIPLALSYETTTGDPNVFPATATYPQGKRRLVQNPFSTRVLQSLLFASFVMSLLGWLFGHRKAVLPRSPSSVASVLALLTGGDALEHIYAHEEDWENSMYSYRLGWGPHGMSSGDGQRFGIWVVRKDTDENTF</sequence>
<name>A0ACC0CM95_9PEZI</name>
<accession>A0ACC0CM95</accession>
<dbReference type="Proteomes" id="UP001497680">
    <property type="component" value="Unassembled WGS sequence"/>
</dbReference>
<comment type="caution">
    <text evidence="1">The sequence shown here is derived from an EMBL/GenBank/DDBJ whole genome shotgun (WGS) entry which is preliminary data.</text>
</comment>
<evidence type="ECO:0000313" key="1">
    <source>
        <dbReference type="EMBL" id="KAI6081447.1"/>
    </source>
</evidence>
<reference evidence="1 2" key="1">
    <citation type="journal article" date="2022" name="New Phytol.">
        <title>Ecological generalism drives hyperdiversity of secondary metabolite gene clusters in xylarialean endophytes.</title>
        <authorList>
            <person name="Franco M.E.E."/>
            <person name="Wisecaver J.H."/>
            <person name="Arnold A.E."/>
            <person name="Ju Y.M."/>
            <person name="Slot J.C."/>
            <person name="Ahrendt S."/>
            <person name="Moore L.P."/>
            <person name="Eastman K.E."/>
            <person name="Scott K."/>
            <person name="Konkel Z."/>
            <person name="Mondo S.J."/>
            <person name="Kuo A."/>
            <person name="Hayes R.D."/>
            <person name="Haridas S."/>
            <person name="Andreopoulos B."/>
            <person name="Riley R."/>
            <person name="LaButti K."/>
            <person name="Pangilinan J."/>
            <person name="Lipzen A."/>
            <person name="Amirebrahimi M."/>
            <person name="Yan J."/>
            <person name="Adam C."/>
            <person name="Keymanesh K."/>
            <person name="Ng V."/>
            <person name="Louie K."/>
            <person name="Northen T."/>
            <person name="Drula E."/>
            <person name="Henrissat B."/>
            <person name="Hsieh H.M."/>
            <person name="Youens-Clark K."/>
            <person name="Lutzoni F."/>
            <person name="Miadlikowska J."/>
            <person name="Eastwood D.C."/>
            <person name="Hamelin R.C."/>
            <person name="Grigoriev I.V."/>
            <person name="U'Ren J.M."/>
        </authorList>
    </citation>
    <scope>NUCLEOTIDE SEQUENCE [LARGE SCALE GENOMIC DNA]</scope>
    <source>
        <strain evidence="1 2">ER1909</strain>
    </source>
</reference>
<organism evidence="1 2">
    <name type="scientific">Hypoxylon rubiginosum</name>
    <dbReference type="NCBI Taxonomy" id="110542"/>
    <lineage>
        <taxon>Eukaryota</taxon>
        <taxon>Fungi</taxon>
        <taxon>Dikarya</taxon>
        <taxon>Ascomycota</taxon>
        <taxon>Pezizomycotina</taxon>
        <taxon>Sordariomycetes</taxon>
        <taxon>Xylariomycetidae</taxon>
        <taxon>Xylariales</taxon>
        <taxon>Hypoxylaceae</taxon>
        <taxon>Hypoxylon</taxon>
    </lineage>
</organism>
<evidence type="ECO:0000313" key="2">
    <source>
        <dbReference type="Proteomes" id="UP001497680"/>
    </source>
</evidence>
<dbReference type="EMBL" id="MU394396">
    <property type="protein sequence ID" value="KAI6081447.1"/>
    <property type="molecule type" value="Genomic_DNA"/>
</dbReference>
<gene>
    <name evidence="1" type="ORF">F4821DRAFT_273180</name>
</gene>
<keyword evidence="2" id="KW-1185">Reference proteome</keyword>
<proteinExistence type="predicted"/>